<gene>
    <name evidence="1" type="ORF">PF002_g26418</name>
</gene>
<dbReference type="Proteomes" id="UP000440367">
    <property type="component" value="Unassembled WGS sequence"/>
</dbReference>
<organism evidence="1 2">
    <name type="scientific">Phytophthora fragariae</name>
    <dbReference type="NCBI Taxonomy" id="53985"/>
    <lineage>
        <taxon>Eukaryota</taxon>
        <taxon>Sar</taxon>
        <taxon>Stramenopiles</taxon>
        <taxon>Oomycota</taxon>
        <taxon>Peronosporomycetes</taxon>
        <taxon>Peronosporales</taxon>
        <taxon>Peronosporaceae</taxon>
        <taxon>Phytophthora</taxon>
    </lineage>
</organism>
<reference evidence="1 2" key="1">
    <citation type="submission" date="2018-08" db="EMBL/GenBank/DDBJ databases">
        <title>Genomic investigation of the strawberry pathogen Phytophthora fragariae indicates pathogenicity is determined by transcriptional variation in three key races.</title>
        <authorList>
            <person name="Adams T.M."/>
            <person name="Armitage A.D."/>
            <person name="Sobczyk M.K."/>
            <person name="Bates H.J."/>
            <person name="Dunwell J.M."/>
            <person name="Nellist C.F."/>
            <person name="Harrison R.J."/>
        </authorList>
    </citation>
    <scope>NUCLEOTIDE SEQUENCE [LARGE SCALE GENOMIC DNA]</scope>
    <source>
        <strain evidence="1 2">BC-1</strain>
    </source>
</reference>
<name>A0A6A3WG31_9STRA</name>
<dbReference type="AlphaFoldDB" id="A0A6A3WG31"/>
<proteinExistence type="predicted"/>
<evidence type="ECO:0000313" key="2">
    <source>
        <dbReference type="Proteomes" id="UP000440367"/>
    </source>
</evidence>
<sequence length="175" mass="19094">MTLSIFVGGVHTRRDLIEDDDSIFLDDLMPGDVNLDNEGTGHDHRLSDVVHVDVVGEIREAHEAPTTRNPTPSTELRTYLHTGVPFVWDACRRCFYCVPLLPVCWASDKMSLSVSASAVGLDGAPSWSVTPERRPKFVTPRALVTDEIPLDVDDNKRAAKSANEACGLTEHAGAA</sequence>
<comment type="caution">
    <text evidence="1">The sequence shown here is derived from an EMBL/GenBank/DDBJ whole genome shotgun (WGS) entry which is preliminary data.</text>
</comment>
<dbReference type="EMBL" id="QXGD01002761">
    <property type="protein sequence ID" value="KAE9184488.1"/>
    <property type="molecule type" value="Genomic_DNA"/>
</dbReference>
<accession>A0A6A3WG31</accession>
<evidence type="ECO:0000313" key="1">
    <source>
        <dbReference type="EMBL" id="KAE9184488.1"/>
    </source>
</evidence>
<protein>
    <submittedName>
        <fullName evidence="1">Uncharacterized protein</fullName>
    </submittedName>
</protein>